<dbReference type="InterPro" id="IPR036320">
    <property type="entry name" value="Glycosyl_Trfase_fam3_N_dom_sf"/>
</dbReference>
<keyword evidence="5 8" id="KW-0808">Transferase</keyword>
<dbReference type="Pfam" id="PF00591">
    <property type="entry name" value="Glycos_transf_3"/>
    <property type="match status" value="1"/>
</dbReference>
<keyword evidence="7 8" id="KW-0057">Aromatic amino acid biosynthesis</keyword>
<dbReference type="FunFam" id="3.40.1030.10:FF:000002">
    <property type="entry name" value="Anthranilate phosphoribosyltransferase"/>
    <property type="match status" value="1"/>
</dbReference>
<comment type="cofactor">
    <cofactor evidence="8">
        <name>Mg(2+)</name>
        <dbReference type="ChEBI" id="CHEBI:18420"/>
    </cofactor>
    <text evidence="8">Binds 2 magnesium ions per monomer.</text>
</comment>
<feature type="domain" description="Glycosyl transferase family 3" evidence="9">
    <location>
        <begin position="75"/>
        <end position="324"/>
    </location>
</feature>
<dbReference type="STRING" id="937775.Metlim_2045"/>
<dbReference type="GO" id="GO:0000162">
    <property type="term" value="P:L-tryptophan biosynthetic process"/>
    <property type="evidence" value="ECO:0007669"/>
    <property type="project" value="UniProtKB-UniRule"/>
</dbReference>
<dbReference type="EC" id="2.4.2.18" evidence="2 8"/>
<comment type="similarity">
    <text evidence="8">Belongs to the anthranilate phosphoribosyltransferase family.</text>
</comment>
<evidence type="ECO:0000259" key="10">
    <source>
        <dbReference type="Pfam" id="PF02885"/>
    </source>
</evidence>
<dbReference type="GO" id="GO:0005829">
    <property type="term" value="C:cytosol"/>
    <property type="evidence" value="ECO:0007669"/>
    <property type="project" value="TreeGrafter"/>
</dbReference>
<feature type="binding site" evidence="8">
    <location>
        <position position="226"/>
    </location>
    <ligand>
        <name>Mg(2+)</name>
        <dbReference type="ChEBI" id="CHEBI:18420"/>
        <label>1</label>
    </ligand>
</feature>
<dbReference type="InterPro" id="IPR005940">
    <property type="entry name" value="Anthranilate_Pribosyl_Tfrase"/>
</dbReference>
<evidence type="ECO:0000313" key="11">
    <source>
        <dbReference type="EMBL" id="EHQ36130.1"/>
    </source>
</evidence>
<feature type="binding site" evidence="8">
    <location>
        <position position="226"/>
    </location>
    <ligand>
        <name>Mg(2+)</name>
        <dbReference type="ChEBI" id="CHEBI:18420"/>
        <label>2</label>
    </ligand>
</feature>
<dbReference type="InterPro" id="IPR035902">
    <property type="entry name" value="Nuc_phospho_transferase"/>
</dbReference>
<dbReference type="PATRIC" id="fig|937775.9.peg.2300"/>
<protein>
    <recommendedName>
        <fullName evidence="2 8">Anthranilate phosphoribosyltransferase</fullName>
        <ecNumber evidence="2 8">2.4.2.18</ecNumber>
    </recommendedName>
</protein>
<keyword evidence="6 8" id="KW-0822">Tryptophan biosynthesis</keyword>
<evidence type="ECO:0000256" key="4">
    <source>
        <dbReference type="ARBA" id="ARBA00022676"/>
    </source>
</evidence>
<feature type="binding site" evidence="8">
    <location>
        <begin position="84"/>
        <end position="85"/>
    </location>
    <ligand>
        <name>5-phospho-alpha-D-ribose 1-diphosphate</name>
        <dbReference type="ChEBI" id="CHEBI:58017"/>
    </ligand>
</feature>
<reference evidence="11 12" key="1">
    <citation type="submission" date="2011-10" db="EMBL/GenBank/DDBJ databases">
        <title>The Improved High-Quality Draft genome of Methanoplanus limicola DSM 2279.</title>
        <authorList>
            <consortium name="US DOE Joint Genome Institute (JGI-PGF)"/>
            <person name="Lucas S."/>
            <person name="Copeland A."/>
            <person name="Lapidus A."/>
            <person name="Glavina del Rio T."/>
            <person name="Dalin E."/>
            <person name="Tice H."/>
            <person name="Bruce D."/>
            <person name="Goodwin L."/>
            <person name="Pitluck S."/>
            <person name="Peters L."/>
            <person name="Mikhailova N."/>
            <person name="Lu M."/>
            <person name="Kyrpides N."/>
            <person name="Mavromatis K."/>
            <person name="Ivanova N."/>
            <person name="Markowitz V."/>
            <person name="Cheng J.-F."/>
            <person name="Hugenholtz P."/>
            <person name="Woyke T."/>
            <person name="Wu D."/>
            <person name="Wirth R."/>
            <person name="Brambilla E.-M."/>
            <person name="Klenk H.-P."/>
            <person name="Eisen J.A."/>
        </authorList>
    </citation>
    <scope>NUCLEOTIDE SEQUENCE [LARGE SCALE GENOMIC DNA]</scope>
    <source>
        <strain evidence="11 12">DSM 2279</strain>
    </source>
</reference>
<gene>
    <name evidence="8" type="primary">trpD</name>
    <name evidence="11" type="ORF">Metlim_2045</name>
</gene>
<dbReference type="FunCoup" id="H1Z038">
    <property type="interactions" value="122"/>
</dbReference>
<organism evidence="11 12">
    <name type="scientific">Methanoplanus limicola DSM 2279</name>
    <dbReference type="NCBI Taxonomy" id="937775"/>
    <lineage>
        <taxon>Archaea</taxon>
        <taxon>Methanobacteriati</taxon>
        <taxon>Methanobacteriota</taxon>
        <taxon>Stenosarchaea group</taxon>
        <taxon>Methanomicrobia</taxon>
        <taxon>Methanomicrobiales</taxon>
        <taxon>Methanomicrobiaceae</taxon>
        <taxon>Methanoplanus</taxon>
    </lineage>
</organism>
<dbReference type="PANTHER" id="PTHR43285">
    <property type="entry name" value="ANTHRANILATE PHOSPHORIBOSYLTRANSFERASE"/>
    <property type="match status" value="1"/>
</dbReference>
<dbReference type="Pfam" id="PF02885">
    <property type="entry name" value="Glycos_trans_3N"/>
    <property type="match status" value="1"/>
</dbReference>
<keyword evidence="8" id="KW-0479">Metal-binding</keyword>
<dbReference type="PANTHER" id="PTHR43285:SF2">
    <property type="entry name" value="ANTHRANILATE PHOSPHORIBOSYLTRANSFERASE"/>
    <property type="match status" value="1"/>
</dbReference>
<dbReference type="OrthoDB" id="8214at2157"/>
<evidence type="ECO:0000256" key="7">
    <source>
        <dbReference type="ARBA" id="ARBA00023141"/>
    </source>
</evidence>
<dbReference type="InterPro" id="IPR000312">
    <property type="entry name" value="Glycosyl_Trfase_fam3"/>
</dbReference>
<comment type="pathway">
    <text evidence="1 8">Amino-acid biosynthesis; L-tryptophan biosynthesis; L-tryptophan from chorismate: step 2/5.</text>
</comment>
<feature type="binding site" evidence="8">
    <location>
        <position position="81"/>
    </location>
    <ligand>
        <name>anthranilate</name>
        <dbReference type="ChEBI" id="CHEBI:16567"/>
        <label>1</label>
    </ligand>
</feature>
<dbReference type="GO" id="GO:0000287">
    <property type="term" value="F:magnesium ion binding"/>
    <property type="evidence" value="ECO:0007669"/>
    <property type="project" value="UniProtKB-UniRule"/>
</dbReference>
<feature type="binding site" evidence="8">
    <location>
        <position position="81"/>
    </location>
    <ligand>
        <name>5-phospho-alpha-D-ribose 1-diphosphate</name>
        <dbReference type="ChEBI" id="CHEBI:58017"/>
    </ligand>
</feature>
<dbReference type="SUPFAM" id="SSF47648">
    <property type="entry name" value="Nucleoside phosphorylase/phosphoribosyltransferase N-terminal domain"/>
    <property type="match status" value="1"/>
</dbReference>
<comment type="subunit">
    <text evidence="8">Homodimer.</text>
</comment>
<keyword evidence="4 8" id="KW-0328">Glycosyltransferase</keyword>
<evidence type="ECO:0000256" key="1">
    <source>
        <dbReference type="ARBA" id="ARBA00004907"/>
    </source>
</evidence>
<keyword evidence="8" id="KW-0460">Magnesium</keyword>
<dbReference type="Gene3D" id="3.40.1030.10">
    <property type="entry name" value="Nucleoside phosphorylase/phosphoribosyltransferase catalytic domain"/>
    <property type="match status" value="1"/>
</dbReference>
<name>H1Z038_9EURY</name>
<feature type="binding site" evidence="8">
    <location>
        <position position="93"/>
    </location>
    <ligand>
        <name>Mg(2+)</name>
        <dbReference type="ChEBI" id="CHEBI:18420"/>
        <label>1</label>
    </ligand>
</feature>
<evidence type="ECO:0000313" key="12">
    <source>
        <dbReference type="Proteomes" id="UP000005741"/>
    </source>
</evidence>
<dbReference type="InterPro" id="IPR017459">
    <property type="entry name" value="Glycosyl_Trfase_fam3_N_dom"/>
</dbReference>
<dbReference type="HAMAP" id="MF_00211">
    <property type="entry name" value="TrpD"/>
    <property type="match status" value="1"/>
</dbReference>
<evidence type="ECO:0000256" key="3">
    <source>
        <dbReference type="ARBA" id="ARBA00022605"/>
    </source>
</evidence>
<comment type="caution">
    <text evidence="8">Lacks conserved residue(s) required for the propagation of feature annotation.</text>
</comment>
<feature type="domain" description="Glycosyl transferase family 3 N-terminal" evidence="10">
    <location>
        <begin position="8"/>
        <end position="64"/>
    </location>
</feature>
<dbReference type="UniPathway" id="UPA00035">
    <property type="reaction ID" value="UER00041"/>
</dbReference>
<feature type="binding site" evidence="8">
    <location>
        <position position="167"/>
    </location>
    <ligand>
        <name>anthranilate</name>
        <dbReference type="ChEBI" id="CHEBI:16567"/>
        <label>2</label>
    </ligand>
</feature>
<dbReference type="SUPFAM" id="SSF52418">
    <property type="entry name" value="Nucleoside phosphorylase/phosphoribosyltransferase catalytic domain"/>
    <property type="match status" value="1"/>
</dbReference>
<proteinExistence type="inferred from homology"/>
<dbReference type="GO" id="GO:0004048">
    <property type="term" value="F:anthranilate phosphoribosyltransferase activity"/>
    <property type="evidence" value="ECO:0007669"/>
    <property type="project" value="UniProtKB-UniRule"/>
</dbReference>
<dbReference type="AlphaFoldDB" id="H1Z038"/>
<feature type="binding site" evidence="8">
    <location>
        <position position="121"/>
    </location>
    <ligand>
        <name>5-phospho-alpha-D-ribose 1-diphosphate</name>
        <dbReference type="ChEBI" id="CHEBI:58017"/>
    </ligand>
</feature>
<evidence type="ECO:0000256" key="8">
    <source>
        <dbReference type="HAMAP-Rule" id="MF_00211"/>
    </source>
</evidence>
<dbReference type="Proteomes" id="UP000005741">
    <property type="component" value="Chromosome"/>
</dbReference>
<keyword evidence="12" id="KW-1185">Reference proteome</keyword>
<evidence type="ECO:0000256" key="5">
    <source>
        <dbReference type="ARBA" id="ARBA00022679"/>
    </source>
</evidence>
<dbReference type="EMBL" id="CM001436">
    <property type="protein sequence ID" value="EHQ36130.1"/>
    <property type="molecule type" value="Genomic_DNA"/>
</dbReference>
<feature type="binding site" evidence="8">
    <location>
        <begin position="91"/>
        <end position="94"/>
    </location>
    <ligand>
        <name>5-phospho-alpha-D-ribose 1-diphosphate</name>
        <dbReference type="ChEBI" id="CHEBI:58017"/>
    </ligand>
</feature>
<evidence type="ECO:0000256" key="2">
    <source>
        <dbReference type="ARBA" id="ARBA00011948"/>
    </source>
</evidence>
<dbReference type="HOGENOM" id="CLU_034315_2_1_2"/>
<comment type="function">
    <text evidence="8">Catalyzes the transfer of the phosphoribosyl group of 5-phosphorylribose-1-pyrophosphate (PRPP) to anthranilate to yield N-(5'-phosphoribosyl)-anthranilate (PRA).</text>
</comment>
<keyword evidence="3 8" id="KW-0028">Amino-acid biosynthesis</keyword>
<comment type="catalytic activity">
    <reaction evidence="8">
        <text>N-(5-phospho-beta-D-ribosyl)anthranilate + diphosphate = 5-phospho-alpha-D-ribose 1-diphosphate + anthranilate</text>
        <dbReference type="Rhea" id="RHEA:11768"/>
        <dbReference type="ChEBI" id="CHEBI:16567"/>
        <dbReference type="ChEBI" id="CHEBI:18277"/>
        <dbReference type="ChEBI" id="CHEBI:33019"/>
        <dbReference type="ChEBI" id="CHEBI:58017"/>
        <dbReference type="EC" id="2.4.2.18"/>
    </reaction>
</comment>
<sequence>MITESLFKAVNRQTLTESEAESAMDTIISGRATDAQIGAFIAAMMTKGTTSGEIAAFASAMMRASVQIRPEVSGMLVDTCGTGGDGLNTFNISTASAIVTAGAGIPVVKHGNRSVGSRCGSADVLEKLGVNIGADPGAVKLSIEENGIGFLYAKNHHPAMRYAGRAREELGIRSFFNILGPVSNPASAESRLLGIYDPELTETIADVLRIMGVRNAMVVHGCGLDEITTTGETKVSMFKERGRTETFCITPEEFGIKRAGLPEISGGDAGRNADIIRDILNGRRGACRDIVLVNSAAAIYISGNAGSIHDGIGMAEMSIDSGDAAEKLSRLIKATGGEELL</sequence>
<feature type="binding site" evidence="8">
    <location>
        <position position="89"/>
    </location>
    <ligand>
        <name>5-phospho-alpha-D-ribose 1-diphosphate</name>
        <dbReference type="ChEBI" id="CHEBI:58017"/>
    </ligand>
</feature>
<feature type="binding site" evidence="8">
    <location>
        <position position="225"/>
    </location>
    <ligand>
        <name>Mg(2+)</name>
        <dbReference type="ChEBI" id="CHEBI:18420"/>
        <label>2</label>
    </ligand>
</feature>
<dbReference type="Gene3D" id="1.20.970.10">
    <property type="entry name" value="Transferase, Pyrimidine Nucleoside Phosphorylase, Chain C"/>
    <property type="match status" value="1"/>
</dbReference>
<evidence type="ECO:0000256" key="6">
    <source>
        <dbReference type="ARBA" id="ARBA00022822"/>
    </source>
</evidence>
<accession>H1Z038</accession>
<dbReference type="RefSeq" id="WP_004078382.1">
    <property type="nucleotide sequence ID" value="NZ_CM001436.1"/>
</dbReference>
<feature type="binding site" evidence="8">
    <location>
        <position position="112"/>
    </location>
    <ligand>
        <name>anthranilate</name>
        <dbReference type="ChEBI" id="CHEBI:16567"/>
        <label>1</label>
    </ligand>
</feature>
<evidence type="ECO:0000259" key="9">
    <source>
        <dbReference type="Pfam" id="PF00591"/>
    </source>
</evidence>
<dbReference type="InParanoid" id="H1Z038"/>
<dbReference type="NCBIfam" id="TIGR01245">
    <property type="entry name" value="trpD"/>
    <property type="match status" value="1"/>
</dbReference>